<name>A0AAW1AXG4_CROAD</name>
<evidence type="ECO:0000256" key="2">
    <source>
        <dbReference type="ARBA" id="ARBA00006570"/>
    </source>
</evidence>
<dbReference type="CDD" id="cd23572">
    <property type="entry name" value="TFP_LU_ECD_PINLYP_rpt2"/>
    <property type="match status" value="1"/>
</dbReference>
<keyword evidence="9" id="KW-1185">Reference proteome</keyword>
<dbReference type="InterPro" id="IPR050918">
    <property type="entry name" value="CNF-like_PLA2_Inhibitor"/>
</dbReference>
<dbReference type="Proteomes" id="UP001474421">
    <property type="component" value="Unassembled WGS sequence"/>
</dbReference>
<keyword evidence="5" id="KW-1015">Disulfide bond</keyword>
<dbReference type="InterPro" id="IPR004126">
    <property type="entry name" value="PLipase_A2_inh_N"/>
</dbReference>
<dbReference type="SUPFAM" id="SSF57302">
    <property type="entry name" value="Snake toxin-like"/>
    <property type="match status" value="2"/>
</dbReference>
<feature type="signal peptide" evidence="6">
    <location>
        <begin position="1"/>
        <end position="20"/>
    </location>
</feature>
<dbReference type="InterPro" id="IPR016054">
    <property type="entry name" value="LY6_UPA_recep-like"/>
</dbReference>
<keyword evidence="6" id="KW-0732">Signal</keyword>
<comment type="caution">
    <text evidence="8">The sequence shown here is derived from an EMBL/GenBank/DDBJ whole genome shotgun (WGS) entry which is preliminary data.</text>
</comment>
<evidence type="ECO:0000259" key="7">
    <source>
        <dbReference type="SMART" id="SM00134"/>
    </source>
</evidence>
<organism evidence="8 9">
    <name type="scientific">Crotalus adamanteus</name>
    <name type="common">Eastern diamondback rattlesnake</name>
    <dbReference type="NCBI Taxonomy" id="8729"/>
    <lineage>
        <taxon>Eukaryota</taxon>
        <taxon>Metazoa</taxon>
        <taxon>Chordata</taxon>
        <taxon>Craniata</taxon>
        <taxon>Vertebrata</taxon>
        <taxon>Euteleostomi</taxon>
        <taxon>Lepidosauria</taxon>
        <taxon>Squamata</taxon>
        <taxon>Bifurcata</taxon>
        <taxon>Unidentata</taxon>
        <taxon>Episquamata</taxon>
        <taxon>Toxicofera</taxon>
        <taxon>Serpentes</taxon>
        <taxon>Colubroidea</taxon>
        <taxon>Viperidae</taxon>
        <taxon>Crotalinae</taxon>
        <taxon>Crotalus</taxon>
    </lineage>
</organism>
<evidence type="ECO:0000313" key="8">
    <source>
        <dbReference type="EMBL" id="KAK9394448.1"/>
    </source>
</evidence>
<evidence type="ECO:0000256" key="6">
    <source>
        <dbReference type="SAM" id="SignalP"/>
    </source>
</evidence>
<evidence type="ECO:0000256" key="1">
    <source>
        <dbReference type="ARBA" id="ARBA00004613"/>
    </source>
</evidence>
<dbReference type="SMART" id="SM00134">
    <property type="entry name" value="LU"/>
    <property type="match status" value="1"/>
</dbReference>
<feature type="domain" description="UPAR/Ly6" evidence="7">
    <location>
        <begin position="21"/>
        <end position="109"/>
    </location>
</feature>
<evidence type="ECO:0000256" key="5">
    <source>
        <dbReference type="ARBA" id="ARBA00023157"/>
    </source>
</evidence>
<keyword evidence="4 8" id="KW-0593">Phospholipase A2 inhibitor</keyword>
<dbReference type="EMBL" id="JAOTOJ010000011">
    <property type="protein sequence ID" value="KAK9394448.1"/>
    <property type="molecule type" value="Genomic_DNA"/>
</dbReference>
<dbReference type="AlphaFoldDB" id="A0AAW1AXG4"/>
<gene>
    <name evidence="8" type="ORF">NXF25_014976</name>
</gene>
<dbReference type="PANTHER" id="PTHR20914:SF25">
    <property type="entry name" value="PHOSPHOLIPASE A2 INHIBITOR AND LY6_PLAUR DOMAIN-CONTAINING PROTEIN"/>
    <property type="match status" value="1"/>
</dbReference>
<evidence type="ECO:0000313" key="9">
    <source>
        <dbReference type="Proteomes" id="UP001474421"/>
    </source>
</evidence>
<dbReference type="Gene3D" id="2.10.60.10">
    <property type="entry name" value="CD59"/>
    <property type="match status" value="2"/>
</dbReference>
<keyword evidence="3" id="KW-0964">Secreted</keyword>
<feature type="chain" id="PRO_5043912116" evidence="6">
    <location>
        <begin position="21"/>
        <end position="204"/>
    </location>
</feature>
<dbReference type="Pfam" id="PF00021">
    <property type="entry name" value="UPAR_LY6"/>
    <property type="match status" value="1"/>
</dbReference>
<comment type="subcellular location">
    <subcellularLocation>
        <location evidence="1">Secreted</location>
    </subcellularLocation>
</comment>
<dbReference type="GO" id="GO:0019834">
    <property type="term" value="F:phospholipase A2 inhibitor activity"/>
    <property type="evidence" value="ECO:0007669"/>
    <property type="project" value="UniProtKB-KW"/>
</dbReference>
<dbReference type="InterPro" id="IPR045860">
    <property type="entry name" value="Snake_toxin-like_sf"/>
</dbReference>
<evidence type="ECO:0000256" key="3">
    <source>
        <dbReference type="ARBA" id="ARBA00022525"/>
    </source>
</evidence>
<dbReference type="GO" id="GO:0005576">
    <property type="term" value="C:extracellular region"/>
    <property type="evidence" value="ECO:0007669"/>
    <property type="project" value="UniProtKB-SubCell"/>
</dbReference>
<accession>A0AAW1AXG4</accession>
<reference evidence="8 9" key="1">
    <citation type="journal article" date="2024" name="Proc. Natl. Acad. Sci. U.S.A.">
        <title>The genetic regulatory architecture and epigenomic basis for age-related changes in rattlesnake venom.</title>
        <authorList>
            <person name="Hogan M.P."/>
            <person name="Holding M.L."/>
            <person name="Nystrom G.S."/>
            <person name="Colston T.J."/>
            <person name="Bartlett D.A."/>
            <person name="Mason A.J."/>
            <person name="Ellsworth S.A."/>
            <person name="Rautsaw R.M."/>
            <person name="Lawrence K.C."/>
            <person name="Strickland J.L."/>
            <person name="He B."/>
            <person name="Fraser P."/>
            <person name="Margres M.J."/>
            <person name="Gilbert D.M."/>
            <person name="Gibbs H.L."/>
            <person name="Parkinson C.L."/>
            <person name="Rokyta D.R."/>
        </authorList>
    </citation>
    <scope>NUCLEOTIDE SEQUENCE [LARGE SCALE GENOMIC DNA]</scope>
    <source>
        <strain evidence="8">DRR0105</strain>
    </source>
</reference>
<dbReference type="Pfam" id="PF02988">
    <property type="entry name" value="PLA2_inh"/>
    <property type="match status" value="1"/>
</dbReference>
<sequence>MASLSSLSVLLATLLTQGSCLICETCQGPGKDCTGLSHTCGASEDTCLTFIGVNSLWSDKITETIKVCSNSSSCQPGSISVTINSEIHFWSTASCCQEDSCNHKELDLPAENTTLNGLTCPACFNLGFDHCEEIDSLNCVGQDNHCITASGTLTANGIPVTFASRGCGSASACALPLETNIYSAGITFHLKKIGCSPALKASST</sequence>
<protein>
    <submittedName>
        <fullName evidence="8">Phospholipase A2 inhibitor and Ly6/PLAUR domain-containing protein</fullName>
    </submittedName>
</protein>
<comment type="similarity">
    <text evidence="2">Belongs to the CNF-like-inhibitor family.</text>
</comment>
<dbReference type="PANTHER" id="PTHR20914">
    <property type="entry name" value="LY6/PLAUR DOMAIN-CONTAINING PROTEIN 8"/>
    <property type="match status" value="1"/>
</dbReference>
<proteinExistence type="inferred from homology"/>
<evidence type="ECO:0000256" key="4">
    <source>
        <dbReference type="ARBA" id="ARBA00023005"/>
    </source>
</evidence>